<feature type="transmembrane region" description="Helical" evidence="7">
    <location>
        <begin position="6"/>
        <end position="24"/>
    </location>
</feature>
<keyword evidence="9" id="KW-1185">Reference proteome</keyword>
<evidence type="ECO:0000256" key="3">
    <source>
        <dbReference type="ARBA" id="ARBA00022692"/>
    </source>
</evidence>
<dbReference type="PANTHER" id="PTHR23033:SF14">
    <property type="entry name" value="GLYCOPROTEIN-N-ACETYLGALACTOSAMINE 3-BETA-GALACTOSYLTRANSFERASE 1-RELATED"/>
    <property type="match status" value="1"/>
</dbReference>
<dbReference type="PANTHER" id="PTHR23033">
    <property type="entry name" value="BETA1,3-GALACTOSYLTRANSFERASE"/>
    <property type="match status" value="1"/>
</dbReference>
<name>A0AAV8VWU6_9CUCU</name>
<evidence type="ECO:0000256" key="6">
    <source>
        <dbReference type="ARBA" id="ARBA00023136"/>
    </source>
</evidence>
<keyword evidence="6 7" id="KW-0472">Membrane</keyword>
<evidence type="ECO:0008006" key="10">
    <source>
        <dbReference type="Google" id="ProtNLM"/>
    </source>
</evidence>
<dbReference type="GO" id="GO:0016263">
    <property type="term" value="F:glycoprotein-N-acetylgalactosamine 3-beta-galactosyltransferase activity"/>
    <property type="evidence" value="ECO:0007669"/>
    <property type="project" value="TreeGrafter"/>
</dbReference>
<reference evidence="8 9" key="1">
    <citation type="journal article" date="2023" name="Insect Mol. Biol.">
        <title>Genome sequencing provides insights into the evolution of gene families encoding plant cell wall-degrading enzymes in longhorned beetles.</title>
        <authorList>
            <person name="Shin N.R."/>
            <person name="Okamura Y."/>
            <person name="Kirsch R."/>
            <person name="Pauchet Y."/>
        </authorList>
    </citation>
    <scope>NUCLEOTIDE SEQUENCE [LARGE SCALE GENOMIC DNA]</scope>
    <source>
        <strain evidence="8">EAD_L_NR</strain>
    </source>
</reference>
<keyword evidence="3 7" id="KW-0812">Transmembrane</keyword>
<comment type="subcellular location">
    <subcellularLocation>
        <location evidence="1">Membrane</location>
        <topology evidence="1">Single-pass type II membrane protein</topology>
    </subcellularLocation>
</comment>
<proteinExistence type="inferred from homology"/>
<comment type="caution">
    <text evidence="8">The sequence shown here is derived from an EMBL/GenBank/DDBJ whole genome shotgun (WGS) entry which is preliminary data.</text>
</comment>
<evidence type="ECO:0000313" key="9">
    <source>
        <dbReference type="Proteomes" id="UP001159042"/>
    </source>
</evidence>
<sequence>MMVHFYTRILAFVVGIIIGILLAVKYRSYNNDVTSKRTISTFYNTQRHEHQKSKSIPVPWDTLRYQKHNYLTESHYLYNKINVFCIILVRKWKNVQAIKDTWSKGCTYVKFVEIFSRSSNNKTPLKRTKENSSWVLLCSTLSDIGKDYHWVMVANDNTFVILENLRYYVADLDPSNKYYLGHAITFWNTVYNSAEAGYVLSNGSVQAFKSKFNSSKCSTNTYWNREDFYLGKYFSALNITPVDTRDSYGYSLFHPYNWYHVFFPGENYYKNSVFPVKCCSNYTVSFQAIEGDRMYTYYYLLYILQIFLEGKVGNQPIKDSVPEDKQVWKQFLKERNIPKENVSSAEYYRIWEDLIDDPNSFAVHMKKEMDFNYD</sequence>
<dbReference type="AlphaFoldDB" id="A0AAV8VWU6"/>
<keyword evidence="5 7" id="KW-1133">Transmembrane helix</keyword>
<evidence type="ECO:0000256" key="7">
    <source>
        <dbReference type="SAM" id="Phobius"/>
    </source>
</evidence>
<dbReference type="Proteomes" id="UP001159042">
    <property type="component" value="Unassembled WGS sequence"/>
</dbReference>
<evidence type="ECO:0000256" key="2">
    <source>
        <dbReference type="ARBA" id="ARBA00006462"/>
    </source>
</evidence>
<dbReference type="GO" id="GO:0016020">
    <property type="term" value="C:membrane"/>
    <property type="evidence" value="ECO:0007669"/>
    <property type="project" value="UniProtKB-SubCell"/>
</dbReference>
<evidence type="ECO:0000313" key="8">
    <source>
        <dbReference type="EMBL" id="KAJ8918537.1"/>
    </source>
</evidence>
<protein>
    <recommendedName>
        <fullName evidence="10">Glycoprotein-N-acetylgalactosamine 3-beta-galactosyltransferase 1-like</fullName>
    </recommendedName>
</protein>
<organism evidence="8 9">
    <name type="scientific">Exocentrus adspersus</name>
    <dbReference type="NCBI Taxonomy" id="1586481"/>
    <lineage>
        <taxon>Eukaryota</taxon>
        <taxon>Metazoa</taxon>
        <taxon>Ecdysozoa</taxon>
        <taxon>Arthropoda</taxon>
        <taxon>Hexapoda</taxon>
        <taxon>Insecta</taxon>
        <taxon>Pterygota</taxon>
        <taxon>Neoptera</taxon>
        <taxon>Endopterygota</taxon>
        <taxon>Coleoptera</taxon>
        <taxon>Polyphaga</taxon>
        <taxon>Cucujiformia</taxon>
        <taxon>Chrysomeloidea</taxon>
        <taxon>Cerambycidae</taxon>
        <taxon>Lamiinae</taxon>
        <taxon>Acanthocinini</taxon>
        <taxon>Exocentrus</taxon>
    </lineage>
</organism>
<comment type="similarity">
    <text evidence="2">Belongs to the glycosyltransferase 31 family. Beta3-Gal-T subfamily.</text>
</comment>
<keyword evidence="4" id="KW-0735">Signal-anchor</keyword>
<dbReference type="Gene3D" id="3.90.550.50">
    <property type="match status" value="1"/>
</dbReference>
<accession>A0AAV8VWU6</accession>
<evidence type="ECO:0000256" key="4">
    <source>
        <dbReference type="ARBA" id="ARBA00022968"/>
    </source>
</evidence>
<dbReference type="InterPro" id="IPR026050">
    <property type="entry name" value="C1GALT1/C1GALT1_chp1"/>
</dbReference>
<evidence type="ECO:0000256" key="1">
    <source>
        <dbReference type="ARBA" id="ARBA00004606"/>
    </source>
</evidence>
<evidence type="ECO:0000256" key="5">
    <source>
        <dbReference type="ARBA" id="ARBA00022989"/>
    </source>
</evidence>
<gene>
    <name evidence="8" type="ORF">NQ315_013042</name>
</gene>
<dbReference type="EMBL" id="JANEYG010000024">
    <property type="protein sequence ID" value="KAJ8918537.1"/>
    <property type="molecule type" value="Genomic_DNA"/>
</dbReference>